<organism evidence="2 3">
    <name type="scientific">Mediterraneibacter gnavus</name>
    <name type="common">Ruminococcus gnavus</name>
    <dbReference type="NCBI Taxonomy" id="33038"/>
    <lineage>
        <taxon>Bacteria</taxon>
        <taxon>Bacillati</taxon>
        <taxon>Bacillota</taxon>
        <taxon>Clostridia</taxon>
        <taxon>Lachnospirales</taxon>
        <taxon>Lachnospiraceae</taxon>
        <taxon>Mediterraneibacter</taxon>
    </lineage>
</organism>
<proteinExistence type="predicted"/>
<gene>
    <name evidence="2" type="ORF">LIQ08_11265</name>
</gene>
<feature type="domain" description="DUF6892" evidence="1">
    <location>
        <begin position="39"/>
        <end position="173"/>
    </location>
</feature>
<evidence type="ECO:0000313" key="2">
    <source>
        <dbReference type="EMBL" id="MCB5619726.1"/>
    </source>
</evidence>
<dbReference type="RefSeq" id="WP_004221660.1">
    <property type="nucleotide sequence ID" value="NZ_AP031446.1"/>
</dbReference>
<dbReference type="Pfam" id="PF21832">
    <property type="entry name" value="DUF6892"/>
    <property type="match status" value="1"/>
</dbReference>
<evidence type="ECO:0000259" key="1">
    <source>
        <dbReference type="Pfam" id="PF21832"/>
    </source>
</evidence>
<comment type="caution">
    <text evidence="2">The sequence shown here is derived from an EMBL/GenBank/DDBJ whole genome shotgun (WGS) entry which is preliminary data.</text>
</comment>
<dbReference type="AlphaFoldDB" id="A0AAJ1B7D8"/>
<evidence type="ECO:0000313" key="3">
    <source>
        <dbReference type="Proteomes" id="UP001297370"/>
    </source>
</evidence>
<dbReference type="GeneID" id="57433245"/>
<dbReference type="InterPro" id="IPR054187">
    <property type="entry name" value="DUF6892"/>
</dbReference>
<sequence>MGLFGLFGRKKEVELDKVKDDNKEKFLREPGDNNTEGILQFENLNFKLAVIQVLMYDLNLLKPCFDIYDFADEHKELEINTDSYTVIEPALNFFRQLSIPREFAHYVEKIDMDGGNEVYMNIIPQWDGEDECFDLNNITSSEIRQFPNLKEATIMSSNFDKVKEIFVAENIDVELL</sequence>
<reference evidence="2" key="1">
    <citation type="submission" date="2021-10" db="EMBL/GenBank/DDBJ databases">
        <title>Collection of gut derived symbiotic bacterial strains cultured from healthy donors.</title>
        <authorList>
            <person name="Lin H."/>
            <person name="Littmann E."/>
            <person name="Claire K."/>
            <person name="Pamer E."/>
        </authorList>
    </citation>
    <scope>NUCLEOTIDE SEQUENCE</scope>
    <source>
        <strain evidence="2">MSK.23.18</strain>
    </source>
</reference>
<dbReference type="Proteomes" id="UP001297370">
    <property type="component" value="Unassembled WGS sequence"/>
</dbReference>
<dbReference type="EMBL" id="JAJBOM010000015">
    <property type="protein sequence ID" value="MCB5619726.1"/>
    <property type="molecule type" value="Genomic_DNA"/>
</dbReference>
<name>A0AAJ1B7D8_MEDGN</name>
<accession>A0AAJ1B7D8</accession>
<protein>
    <recommendedName>
        <fullName evidence="1">DUF6892 domain-containing protein</fullName>
    </recommendedName>
</protein>